<dbReference type="GO" id="GO:0032259">
    <property type="term" value="P:methylation"/>
    <property type="evidence" value="ECO:0007669"/>
    <property type="project" value="UniProtKB-KW"/>
</dbReference>
<dbReference type="Pfam" id="PF13649">
    <property type="entry name" value="Methyltransf_25"/>
    <property type="match status" value="1"/>
</dbReference>
<dbReference type="Proteomes" id="UP000294901">
    <property type="component" value="Unassembled WGS sequence"/>
</dbReference>
<comment type="caution">
    <text evidence="4">The sequence shown here is derived from an EMBL/GenBank/DDBJ whole genome shotgun (WGS) entry which is preliminary data.</text>
</comment>
<dbReference type="GO" id="GO:0008168">
    <property type="term" value="F:methyltransferase activity"/>
    <property type="evidence" value="ECO:0007669"/>
    <property type="project" value="UniProtKB-KW"/>
</dbReference>
<dbReference type="Pfam" id="PF18096">
    <property type="entry name" value="Thump_like"/>
    <property type="match status" value="1"/>
</dbReference>
<feature type="domain" description="Methyltransferase" evidence="2">
    <location>
        <begin position="103"/>
        <end position="168"/>
    </location>
</feature>
<evidence type="ECO:0000313" key="4">
    <source>
        <dbReference type="EMBL" id="TDO38733.1"/>
    </source>
</evidence>
<feature type="region of interest" description="Disordered" evidence="1">
    <location>
        <begin position="248"/>
        <end position="306"/>
    </location>
</feature>
<dbReference type="PANTHER" id="PTHR14741">
    <property type="entry name" value="S-ADENOSYLMETHIONINE-DEPENDENT METHYLTRANSFERASE RELATED"/>
    <property type="match status" value="1"/>
</dbReference>
<accession>A0A4R6JQ85</accession>
<dbReference type="InterPro" id="IPR041497">
    <property type="entry name" value="Thump-like"/>
</dbReference>
<dbReference type="PANTHER" id="PTHR14741:SF32">
    <property type="entry name" value="TRIMETHYLGUANOSINE SYNTHASE"/>
    <property type="match status" value="1"/>
</dbReference>
<keyword evidence="4" id="KW-0489">Methyltransferase</keyword>
<evidence type="ECO:0000313" key="5">
    <source>
        <dbReference type="Proteomes" id="UP000294901"/>
    </source>
</evidence>
<dbReference type="InterPro" id="IPR029063">
    <property type="entry name" value="SAM-dependent_MTases_sf"/>
</dbReference>
<dbReference type="InterPro" id="IPR041698">
    <property type="entry name" value="Methyltransf_25"/>
</dbReference>
<keyword evidence="4" id="KW-0808">Transferase</keyword>
<evidence type="ECO:0000259" key="3">
    <source>
        <dbReference type="Pfam" id="PF18096"/>
    </source>
</evidence>
<protein>
    <submittedName>
        <fullName evidence="4">Methyltransferase family protein</fullName>
    </submittedName>
</protein>
<proteinExistence type="predicted"/>
<evidence type="ECO:0000256" key="1">
    <source>
        <dbReference type="SAM" id="MobiDB-lite"/>
    </source>
</evidence>
<feature type="domain" description="THUMP-like" evidence="3">
    <location>
        <begin position="360"/>
        <end position="431"/>
    </location>
</feature>
<gene>
    <name evidence="4" type="ORF">C8E87_2394</name>
</gene>
<name>A0A4R6JQ85_9ACTN</name>
<reference evidence="4 5" key="1">
    <citation type="submission" date="2019-03" db="EMBL/GenBank/DDBJ databases">
        <title>Sequencing the genomes of 1000 actinobacteria strains.</title>
        <authorList>
            <person name="Klenk H.-P."/>
        </authorList>
    </citation>
    <scope>NUCLEOTIDE SEQUENCE [LARGE SCALE GENOMIC DNA]</scope>
    <source>
        <strain evidence="4 5">DSM 43805</strain>
    </source>
</reference>
<organism evidence="4 5">
    <name type="scientific">Paractinoplanes brasiliensis</name>
    <dbReference type="NCBI Taxonomy" id="52695"/>
    <lineage>
        <taxon>Bacteria</taxon>
        <taxon>Bacillati</taxon>
        <taxon>Actinomycetota</taxon>
        <taxon>Actinomycetes</taxon>
        <taxon>Micromonosporales</taxon>
        <taxon>Micromonosporaceae</taxon>
        <taxon>Paractinoplanes</taxon>
    </lineage>
</organism>
<dbReference type="AlphaFoldDB" id="A0A4R6JQ85"/>
<sequence>MTAEPTTSLRTPEGVNALAMASEIAAGDPLAAASALRSRGVPPALAAAALTQVDLRRRAAAKFGPDAELMFFTRAGLEQATRSVVSRRRAARLAAAGVRTLADLGCGLGSDAIAAARAGIEVYAVDADPVTAETAAANVAALGLDQMIKVECADATTVAVEGYDAVFADPARRRAGRGRVFDPRSYSPPWDFVAGLPERVPRTVLKLAPGIDHELLPPGAEGEWVSVGGDLVEAAFWCGPLAEAPRRATLLPAKGEPGRGAGEKSGERNSAPGEGTDEKSGYGVRGEGAEREDAGGGAELTGSGTRKAPVGPVGAYLYDPDPAVVRSHLVAEFAEIVNGRLADPDIAYVYTDEPHVTPYGRRLEVTDVLGFSLKRVRALLRERGVGRLEIRKRGSALEPEQLRRDLRLSGPESASMVLTRVMGAPTVLLCR</sequence>
<dbReference type="EMBL" id="SNWR01000001">
    <property type="protein sequence ID" value="TDO38733.1"/>
    <property type="molecule type" value="Genomic_DNA"/>
</dbReference>
<dbReference type="CDD" id="cd02440">
    <property type="entry name" value="AdoMet_MTases"/>
    <property type="match status" value="1"/>
</dbReference>
<dbReference type="Gene3D" id="3.40.50.150">
    <property type="entry name" value="Vaccinia Virus protein VP39"/>
    <property type="match status" value="1"/>
</dbReference>
<dbReference type="SUPFAM" id="SSF53335">
    <property type="entry name" value="S-adenosyl-L-methionine-dependent methyltransferases"/>
    <property type="match status" value="1"/>
</dbReference>
<keyword evidence="5" id="KW-1185">Reference proteome</keyword>
<evidence type="ECO:0000259" key="2">
    <source>
        <dbReference type="Pfam" id="PF13649"/>
    </source>
</evidence>